<dbReference type="InParanoid" id="Q22PG2"/>
<feature type="chain" id="PRO_5004201197" evidence="11">
    <location>
        <begin position="21"/>
        <end position="3750"/>
    </location>
</feature>
<keyword evidence="10" id="KW-0812">Transmembrane</keyword>
<keyword evidence="15" id="KW-1185">Reference proteome</keyword>
<dbReference type="OrthoDB" id="446578at2759"/>
<dbReference type="Pfam" id="PF01833">
    <property type="entry name" value="TIG"/>
    <property type="match status" value="2"/>
</dbReference>
<evidence type="ECO:0000259" key="13">
    <source>
        <dbReference type="PROSITE" id="PS51820"/>
    </source>
</evidence>
<keyword evidence="7 10" id="KW-1133">Transmembrane helix</keyword>
<keyword evidence="10" id="KW-0472">Membrane</keyword>
<keyword evidence="6" id="KW-0677">Repeat</keyword>
<organism evidence="14 15">
    <name type="scientific">Tetrahymena thermophila (strain SB210)</name>
    <dbReference type="NCBI Taxonomy" id="312017"/>
    <lineage>
        <taxon>Eukaryota</taxon>
        <taxon>Sar</taxon>
        <taxon>Alveolata</taxon>
        <taxon>Ciliophora</taxon>
        <taxon>Intramacronucleata</taxon>
        <taxon>Oligohymenophorea</taxon>
        <taxon>Hymenostomatida</taxon>
        <taxon>Tetrahymenina</taxon>
        <taxon>Tetrahymenidae</taxon>
        <taxon>Tetrahymena</taxon>
    </lineage>
</organism>
<dbReference type="SUPFAM" id="SSF81296">
    <property type="entry name" value="E set domains"/>
    <property type="match status" value="2"/>
</dbReference>
<evidence type="ECO:0000256" key="7">
    <source>
        <dbReference type="ARBA" id="ARBA00022989"/>
    </source>
</evidence>
<evidence type="ECO:0000256" key="10">
    <source>
        <dbReference type="SAM" id="Phobius"/>
    </source>
</evidence>
<dbReference type="InterPro" id="IPR055401">
    <property type="entry name" value="CEMIP_beta-hel_dom"/>
</dbReference>
<dbReference type="InterPro" id="IPR052387">
    <property type="entry name" value="Fibrocystin"/>
</dbReference>
<dbReference type="InterPro" id="IPR019316">
    <property type="entry name" value="G8_domain"/>
</dbReference>
<dbReference type="Pfam" id="PF10162">
    <property type="entry name" value="G8"/>
    <property type="match status" value="2"/>
</dbReference>
<evidence type="ECO:0000256" key="9">
    <source>
        <dbReference type="ARBA" id="ARBA00023273"/>
    </source>
</evidence>
<dbReference type="RefSeq" id="XP_001007392.2">
    <property type="nucleotide sequence ID" value="XM_001007392.2"/>
</dbReference>
<dbReference type="InterPro" id="IPR006626">
    <property type="entry name" value="PbH1"/>
</dbReference>
<dbReference type="PROSITE" id="PS51820">
    <property type="entry name" value="PA14"/>
    <property type="match status" value="1"/>
</dbReference>
<dbReference type="KEGG" id="tet:TTHERM_00361820"/>
<dbReference type="InterPro" id="IPR002909">
    <property type="entry name" value="IPT_dom"/>
</dbReference>
<evidence type="ECO:0000256" key="4">
    <source>
        <dbReference type="ARBA" id="ARBA00022475"/>
    </source>
</evidence>
<proteinExistence type="predicted"/>
<evidence type="ECO:0000256" key="2">
    <source>
        <dbReference type="ARBA" id="ARBA00004236"/>
    </source>
</evidence>
<dbReference type="Proteomes" id="UP000009168">
    <property type="component" value="Unassembled WGS sequence"/>
</dbReference>
<keyword evidence="4" id="KW-1003">Cell membrane</keyword>
<dbReference type="InterPro" id="IPR013783">
    <property type="entry name" value="Ig-like_fold"/>
</dbReference>
<gene>
    <name evidence="14" type="ORF">TTHERM_00361820</name>
</gene>
<dbReference type="STRING" id="312017.Q22PG2"/>
<evidence type="ECO:0000256" key="8">
    <source>
        <dbReference type="ARBA" id="ARBA00023180"/>
    </source>
</evidence>
<dbReference type="GO" id="GO:0042995">
    <property type="term" value="C:cell projection"/>
    <property type="evidence" value="ECO:0007669"/>
    <property type="project" value="UniProtKB-SubCell"/>
</dbReference>
<dbReference type="Pfam" id="PF24606">
    <property type="entry name" value="CEMIP_beta-hel"/>
    <property type="match status" value="1"/>
</dbReference>
<dbReference type="GeneID" id="7842360"/>
<dbReference type="GO" id="GO:0005886">
    <property type="term" value="C:plasma membrane"/>
    <property type="evidence" value="ECO:0007669"/>
    <property type="project" value="UniProtKB-SubCell"/>
</dbReference>
<dbReference type="SMART" id="SM01225">
    <property type="entry name" value="G8"/>
    <property type="match status" value="2"/>
</dbReference>
<dbReference type="Gene3D" id="2.60.40.10">
    <property type="entry name" value="Immunoglobulins"/>
    <property type="match status" value="3"/>
</dbReference>
<dbReference type="InterPro" id="IPR037524">
    <property type="entry name" value="PA14/GLEYA"/>
</dbReference>
<dbReference type="PANTHER" id="PTHR46769">
    <property type="entry name" value="POLYCYSTIC KIDNEY AND HEPATIC DISEASE 1 (AUTOSOMAL RECESSIVE)-LIKE 1"/>
    <property type="match status" value="1"/>
</dbReference>
<dbReference type="CDD" id="cd00102">
    <property type="entry name" value="IPT"/>
    <property type="match status" value="1"/>
</dbReference>
<keyword evidence="9" id="KW-0966">Cell projection</keyword>
<reference evidence="15" key="1">
    <citation type="journal article" date="2006" name="PLoS Biol.">
        <title>Macronuclear genome sequence of the ciliate Tetrahymena thermophila, a model eukaryote.</title>
        <authorList>
            <person name="Eisen J.A."/>
            <person name="Coyne R.S."/>
            <person name="Wu M."/>
            <person name="Wu D."/>
            <person name="Thiagarajan M."/>
            <person name="Wortman J.R."/>
            <person name="Badger J.H."/>
            <person name="Ren Q."/>
            <person name="Amedeo P."/>
            <person name="Jones K.M."/>
            <person name="Tallon L.J."/>
            <person name="Delcher A.L."/>
            <person name="Salzberg S.L."/>
            <person name="Silva J.C."/>
            <person name="Haas B.J."/>
            <person name="Majoros W.H."/>
            <person name="Farzad M."/>
            <person name="Carlton J.M."/>
            <person name="Smith R.K. Jr."/>
            <person name="Garg J."/>
            <person name="Pearlman R.E."/>
            <person name="Karrer K.M."/>
            <person name="Sun L."/>
            <person name="Manning G."/>
            <person name="Elde N.C."/>
            <person name="Turkewitz A.P."/>
            <person name="Asai D.J."/>
            <person name="Wilkes D.E."/>
            <person name="Wang Y."/>
            <person name="Cai H."/>
            <person name="Collins K."/>
            <person name="Stewart B.A."/>
            <person name="Lee S.R."/>
            <person name="Wilamowska K."/>
            <person name="Weinberg Z."/>
            <person name="Ruzzo W.L."/>
            <person name="Wloga D."/>
            <person name="Gaertig J."/>
            <person name="Frankel J."/>
            <person name="Tsao C.-C."/>
            <person name="Gorovsky M.A."/>
            <person name="Keeling P.J."/>
            <person name="Waller R.F."/>
            <person name="Patron N.J."/>
            <person name="Cherry J.M."/>
            <person name="Stover N.A."/>
            <person name="Krieger C.J."/>
            <person name="del Toro C."/>
            <person name="Ryder H.F."/>
            <person name="Williamson S.C."/>
            <person name="Barbeau R.A."/>
            <person name="Hamilton E.P."/>
            <person name="Orias E."/>
        </authorList>
    </citation>
    <scope>NUCLEOTIDE SEQUENCE [LARGE SCALE GENOMIC DNA]</scope>
    <source>
        <strain evidence="15">SB210</strain>
    </source>
</reference>
<keyword evidence="8" id="KW-0325">Glycoprotein</keyword>
<feature type="domain" description="G8" evidence="12">
    <location>
        <begin position="1794"/>
        <end position="1915"/>
    </location>
</feature>
<sequence length="3750" mass="409565">MRAQQISWLLLCLLITQATAIENGAVQNSVRILSVSTILDKDNAQRMGSLNGGTRLYIKMVGQDSSMSSNNQVFIGPYPCIIPEMGVNEVFVSCITTPAYDSTKQKNLPVVVQVVNRSTSQCSQSDSSLCTFSYSGSYTPILDIIFPRAVVPKEDFQWWGTFRISNTNQITKMLVGNLLCDRFNLGLNEDTSYNGGSYNKLTCEIDYSHPAGFYSSEFISLPGEANKQSHLTTVRSTTLDTPYDVQIVSQQTGQGSPQNITSQGGQLTIYASNIPSNASNVTVTWNSSVCAINEVNNDFGYFTCTLPAGLSSPIIDSTLRYESGSGVHLQAYNTSSWDFYGLINQYKSNSSKLQLAKEAIIPSTEYYYNYDSRQDGLNRQFIVLQGYFNPPRDGNYYFHTSSSYYAQVLLQLNGDSTNESTMTVINSISQYGTDLRNPYSSSYDLQQSTSDNLTITLKQGQPYYFKIYALASSSNNFYLSTGVRIPVGVNQSNQQNIYPNSVGQISRFKINYAFTKEVVRISFSDLNTAKKGSFGMNFISPFGTQLKSQSNIWVITSEKYNRDTPCSQIVWHFSFYAGDQSTCVQSDILDSNKNKIGTTWELTFQSHRNYDVQPTFNFDSILSTKPVYMVVVPAGQPLSGTFRMKINGNYLQYQQNPDIPFNIWESDLCGALQQSLNSTNIHCTSNFNFIDGSEWILDFYGFSSPILIEGVLSESKLIGEPGTITLVVDTLRAASSSYLNYPAIETELLTQRSTLPYANIRVNGVLALASLTNQQLVVNLLNDSQALKYSSFTDDNASILTISGITAVGFTPIVSNFQVYYNGVKCIITTSPSSPFSGVITAVYPQKIAGIYKPVVFYSSNGVALSNGVNPKTTQPIISSISTNIIYSFGGTTLTIIGQYFPTSADNNLSVTIGSVSATIQSSSNTQIVIITPLGLTEGTANIIVSYNGLVSNPLNININNSGAITITTIDKTIVSPVDKTLITVSGSNFGTDETKLTAYLDSVDQSGKLLKYAQYNVNVVKANGNSAQILLGGGLPGYYQLRVVQIGLGSNNPTGANNIIQYNIILNSFSLSKVSAYGGAQLVINGINFATSALNDNQVLIIYQEGYSEFCIITAATSTQLTCTLPNMVNHIPSGVTQKTYNIEVWGKLIAQAIINQTSPFNPQITFDLNLSLQVTSISSFQQIFNKQYAVLGNNFPTGAGAFSVVVIGQENIPVQINSVNSTAVIYTLPNLPQGNYSITLRTANGDSPYVQIQVIEYTYPLSNQQLYTVSSAGAEITLTMSGNVPNQNPAFKFNGIQAKLISYNNSTGQVLIRLPPSSVGSNKQLLSIRSTLVPLDNQGNIPWISHSNLFTVIAATWQVSNIQVSGNSITITGTGINNLKTAYLQQSSNNEQIFSSSISSQSSSSAVISFANAPAGVYQLYLLDSSNNYPSIQNNQVVFPLAGLTSAQVTSSYAGGQQFIINGNGFNIQNFNQNGVTICGNQASILDVTTSTLTLSTPPAYSAFSRNNYQFPADNINPLSGFTTISDDSNGNSQYLNDGDLLFYYSSSNASSCYCGFNFGSSTQVVLSKFQLYPRSQGVSDASAFFGTQFQASVDGTNWVTLLTIGSDFHLGKNMYLIDTLITTNPSKTNDLKAAYQQFRLYDSTGQSKCQLVEIQLFGWKQGTQVESGNTLSCPVQVQVNGSPAFSLTNNVVYDQAKTFIVNSISPNYGSINGGTSITISLDRAPENGSTATVTIDGVACKNPSISSSTITCVSGMKQNTVSSSLVVQVNQQNAINNGIIFYYGYLWSDPNTWGGSFAPIAGDLVYVAQGKSIIIDVPYIGILNTIVVSNANLIFANDKNIHLEAYNILVQNGNVIIGTQSSPVTGNIRITMHGNINDQQFPTVGSKGLSIYNGSIDIQGKPRAVTWTELSQTANIGDNSIQVFLKDSAFDWQVGEEIVIASTDYADGHAERRIITNVVRNKDGTTATISFFNPLLAQHVSVSNEQYASGLFSVNMRAEVGLLTRNVVFEGDDSSVQTQYGAHLMLHGSQTSARIRFAEFRRTGQPAIIGRYPIHFHMVGDVSGSIVEGNAVHDSFARVLTIHATHYLHVKNNVGFNCAGHNIFLEDGIETNNIIEQNLILGTKQVWSMLQSDITAASYWITNPLNYVFNNRAAGGDFYGFWYEIKEHPDGPSARNDICPQGMALGQFTNNIAHSYDRFGLRIFVLTNLQYPCQPYRDDSQPNPFVNNTSFLTTWSNFVSYRNNEDGVLAENVGNMVFNNFTLVGNKQSGFNVYLTNRTDEYVILQNSLIVGQSTGNPALISDLQNTYGAITPRTDGYRIQNVHFANFIQNMTVFKSCSGCSNFMLWVQGGKLTLFKGISYENISTSNFMFWDNWRREIYQDLDGTLTGRGSQVWVTPAGPHLVNQTACSTSQDEQTKWNNAVICSSQIVRIEFSNPTDPNDFLAKSLFVLPCDNTGKAIGGAQISDYYVSQTQRILNPAGDLTGGFVGTFLAGQIFQVQWELSQIDFTHFSVGLSPYHSGSTAADTILIKFPIKDYRETWQNFQMIANKNVQPYQNVTADQDPTALTTMKNLNCKHGDWYNDIAGQAMWLCLNANGRPKATNNQYLERVDLNALSCLVNCPLPPFKCKKDGISRRISNLATWQGITFDGNPGIVLNTQGNSTLYIPCPWEVVVDQDITQYSQIIVEGNLRVDPTKNINVQANGIWLRGGMFIAEGATPGTPYTNNLTIILTGDRDQQTQFLVDSQLDVGNKVILNTGNFTLLGNPPATTATRLAASINPGDKSINVVSASGWSVGDVIAVAPTQLDAKENEVFSIFSINGNTITLNSTVQFYHFGALSVTLSETWGSYSQELDLRAQVLHLTRNIKIVGAPVSQGIPWGCRVLNHYWEIVSDGSGNPLPDLKQLHLRGIATWNGVEMRNCGQADSSRGGLDFLYNGSDNGNQIVSVVSNSSFHDCPGYCTNIEQSSNIKLVNNNFFRGKPIFIRFYQSKNIALTNNHFVAALERDYSYDSSNMAYDMNTAIYFLSTQDPIADNILINNNQVQGSQGPCLALVHTPCSSVSNISTSVGIWGNQASTCLVGSLFKSSLSGCQWAGKIAVARSVKGIMVNPEQPGIIVEHVLAAESNRSIILRFAHQGYRNVGQFQNSSVYAIAITNDPTAYDSTQKAKVCQGGSGTQNLVVTEGGENYPLIMPPLSFDVICTSAVFDSSLYQTNVKYVNFKKTYSDANLSNCRDNHMMATHPSASDHTAGTYNSNVTCVNCNVDAYFNFMSADPGWAGWFGGCGLFLCTGPENVLNVDFTGSLFNGVPTTGISHNLGIASKSCTAQPNWNNAYSCKGTDYVQLEWQSEAADHNLRSTAPCMLTSLDQTYSNKINMFKEWQWDGSEPKNLRENRYYATALTNTVYNIAYNGLNPYNIIHRIQQRTNDNVGEPNIWVIFILEYQVPNNIEVSVDGSSAIDPYLPSENIDLTTKTNTCGANIYNSQTHTVQFVINGAANCLVRVQVLDTVRLKVSVQMSVQQFFENNNKFSFISAVASFLGISDYSRIKVVGTSTSSRFLQNGQASSSSSASSNGFNLILDITDKRSQSSQIDPSIVHQDLVNKAAQLQAGLQSNSVSGLSPNTYSIISSEVYVSTNSDGGIYGQNANPNTPIVKQSSSSSDATLAIVLGVVIGLIVVIIVVVGFCAFKRYKLKQNMLKVQNVEVDHSIQIEPEQNQKEAVKATPSNIVALDPSVEQLQEKANNSSAPFQC</sequence>
<dbReference type="EMBL" id="GG662855">
    <property type="protein sequence ID" value="EAR87147.2"/>
    <property type="molecule type" value="Genomic_DNA"/>
</dbReference>
<evidence type="ECO:0000256" key="5">
    <source>
        <dbReference type="ARBA" id="ARBA00022729"/>
    </source>
</evidence>
<evidence type="ECO:0000313" key="14">
    <source>
        <dbReference type="EMBL" id="EAR87147.2"/>
    </source>
</evidence>
<evidence type="ECO:0000256" key="1">
    <source>
        <dbReference type="ARBA" id="ARBA00004167"/>
    </source>
</evidence>
<comment type="subcellular location">
    <subcellularLocation>
        <location evidence="2">Cell membrane</location>
    </subcellularLocation>
    <subcellularLocation>
        <location evidence="3">Cell projection</location>
    </subcellularLocation>
    <subcellularLocation>
        <location evidence="1">Membrane</location>
        <topology evidence="1">Single-pass membrane protein</topology>
    </subcellularLocation>
</comment>
<feature type="signal peptide" evidence="11">
    <location>
        <begin position="1"/>
        <end position="20"/>
    </location>
</feature>
<dbReference type="eggNOG" id="ENOG502QR85">
    <property type="taxonomic scope" value="Eukaryota"/>
</dbReference>
<dbReference type="OMA" id="SEYDIIC"/>
<dbReference type="Gene3D" id="2.60.120.260">
    <property type="entry name" value="Galactose-binding domain-like"/>
    <property type="match status" value="1"/>
</dbReference>
<feature type="domain" description="G8" evidence="12">
    <location>
        <begin position="2644"/>
        <end position="2779"/>
    </location>
</feature>
<name>Q22PG2_TETTS</name>
<dbReference type="SUPFAM" id="SSF51126">
    <property type="entry name" value="Pectin lyase-like"/>
    <property type="match status" value="1"/>
</dbReference>
<evidence type="ECO:0000256" key="6">
    <source>
        <dbReference type="ARBA" id="ARBA00022737"/>
    </source>
</evidence>
<dbReference type="HOGENOM" id="CLU_224453_0_0_1"/>
<evidence type="ECO:0000256" key="11">
    <source>
        <dbReference type="SAM" id="SignalP"/>
    </source>
</evidence>
<dbReference type="SMART" id="SM00710">
    <property type="entry name" value="PbH1"/>
    <property type="match status" value="6"/>
</dbReference>
<keyword evidence="5 11" id="KW-0732">Signal</keyword>
<feature type="transmembrane region" description="Helical" evidence="10">
    <location>
        <begin position="3664"/>
        <end position="3687"/>
    </location>
</feature>
<dbReference type="PANTHER" id="PTHR46769:SF2">
    <property type="entry name" value="FIBROCYSTIN-L ISOFORM 2 PRECURSOR-RELATED"/>
    <property type="match status" value="1"/>
</dbReference>
<dbReference type="SMART" id="SM00429">
    <property type="entry name" value="IPT"/>
    <property type="match status" value="2"/>
</dbReference>
<dbReference type="InterPro" id="IPR011050">
    <property type="entry name" value="Pectin_lyase_fold/virulence"/>
</dbReference>
<dbReference type="PROSITE" id="PS51484">
    <property type="entry name" value="G8"/>
    <property type="match status" value="2"/>
</dbReference>
<evidence type="ECO:0000256" key="3">
    <source>
        <dbReference type="ARBA" id="ARBA00004316"/>
    </source>
</evidence>
<feature type="domain" description="PA14" evidence="13">
    <location>
        <begin position="322"/>
        <end position="502"/>
    </location>
</feature>
<evidence type="ECO:0000313" key="15">
    <source>
        <dbReference type="Proteomes" id="UP000009168"/>
    </source>
</evidence>
<protein>
    <submittedName>
        <fullName evidence="14">IPT/TIG domain protein</fullName>
    </submittedName>
</protein>
<accession>Q22PG2</accession>
<dbReference type="InterPro" id="IPR014756">
    <property type="entry name" value="Ig_E-set"/>
</dbReference>
<evidence type="ECO:0000259" key="12">
    <source>
        <dbReference type="PROSITE" id="PS51484"/>
    </source>
</evidence>